<accession>A0A9N9ZMF8</accession>
<keyword evidence="2" id="KW-0812">Transmembrane</keyword>
<dbReference type="EMBL" id="CABFOC020000074">
    <property type="protein sequence ID" value="CAH0057749.1"/>
    <property type="molecule type" value="Genomic_DNA"/>
</dbReference>
<organism evidence="3 4">
    <name type="scientific">Clonostachys solani</name>
    <dbReference type="NCBI Taxonomy" id="160281"/>
    <lineage>
        <taxon>Eukaryota</taxon>
        <taxon>Fungi</taxon>
        <taxon>Dikarya</taxon>
        <taxon>Ascomycota</taxon>
        <taxon>Pezizomycotina</taxon>
        <taxon>Sordariomycetes</taxon>
        <taxon>Hypocreomycetidae</taxon>
        <taxon>Hypocreales</taxon>
        <taxon>Bionectriaceae</taxon>
        <taxon>Clonostachys</taxon>
    </lineage>
</organism>
<name>A0A9N9ZMF8_9HYPO</name>
<evidence type="ECO:0000256" key="1">
    <source>
        <dbReference type="SAM" id="MobiDB-lite"/>
    </source>
</evidence>
<evidence type="ECO:0000313" key="4">
    <source>
        <dbReference type="Proteomes" id="UP000775872"/>
    </source>
</evidence>
<proteinExistence type="predicted"/>
<reference evidence="3" key="1">
    <citation type="submission" date="2021-10" db="EMBL/GenBank/DDBJ databases">
        <authorList>
            <person name="Piombo E."/>
        </authorList>
    </citation>
    <scope>NUCLEOTIDE SEQUENCE</scope>
</reference>
<keyword evidence="2" id="KW-1133">Transmembrane helix</keyword>
<evidence type="ECO:0000313" key="3">
    <source>
        <dbReference type="EMBL" id="CAH0057749.1"/>
    </source>
</evidence>
<feature type="transmembrane region" description="Helical" evidence="2">
    <location>
        <begin position="20"/>
        <end position="41"/>
    </location>
</feature>
<sequence length="95" mass="10174">MGSLRRTSTSLPRRYTETTIAITATATITTTTATPATIATITSITSIAIISEAYASSFSITFTWAFSAVQKQHSTKRRGPATQNDSGIFDQADTH</sequence>
<keyword evidence="4" id="KW-1185">Reference proteome</keyword>
<feature type="region of interest" description="Disordered" evidence="1">
    <location>
        <begin position="73"/>
        <end position="95"/>
    </location>
</feature>
<comment type="caution">
    <text evidence="3">The sequence shown here is derived from an EMBL/GenBank/DDBJ whole genome shotgun (WGS) entry which is preliminary data.</text>
</comment>
<keyword evidence="2" id="KW-0472">Membrane</keyword>
<evidence type="ECO:0000256" key="2">
    <source>
        <dbReference type="SAM" id="Phobius"/>
    </source>
</evidence>
<gene>
    <name evidence="3" type="ORF">CSOL1703_00007539</name>
</gene>
<feature type="transmembrane region" description="Helical" evidence="2">
    <location>
        <begin position="47"/>
        <end position="69"/>
    </location>
</feature>
<dbReference type="AlphaFoldDB" id="A0A9N9ZMF8"/>
<protein>
    <submittedName>
        <fullName evidence="3">Uncharacterized protein</fullName>
    </submittedName>
</protein>
<dbReference type="OrthoDB" id="10539599at2759"/>
<dbReference type="Proteomes" id="UP000775872">
    <property type="component" value="Unassembled WGS sequence"/>
</dbReference>